<dbReference type="InterPro" id="IPR029045">
    <property type="entry name" value="ClpP/crotonase-like_dom_sf"/>
</dbReference>
<proteinExistence type="predicted"/>
<evidence type="ECO:0000259" key="2">
    <source>
        <dbReference type="PROSITE" id="PS50989"/>
    </source>
</evidence>
<reference evidence="3" key="1">
    <citation type="submission" date="2021-01" db="EMBL/GenBank/DDBJ databases">
        <title>Whole genome shotgun sequence of Virgisporangium aurantiacum NBRC 16421.</title>
        <authorList>
            <person name="Komaki H."/>
            <person name="Tamura T."/>
        </authorList>
    </citation>
    <scope>NUCLEOTIDE SEQUENCE</scope>
    <source>
        <strain evidence="3">NBRC 16421</strain>
    </source>
</reference>
<feature type="domain" description="CoA carboxyltransferase N-terminal" evidence="1">
    <location>
        <begin position="1"/>
        <end position="258"/>
    </location>
</feature>
<dbReference type="InterPro" id="IPR051047">
    <property type="entry name" value="AccD/PCCB"/>
</dbReference>
<comment type="caution">
    <text evidence="3">The sequence shown here is derived from an EMBL/GenBank/DDBJ whole genome shotgun (WGS) entry which is preliminary data.</text>
</comment>
<gene>
    <name evidence="3" type="ORF">Vau01_028490</name>
</gene>
<dbReference type="SUPFAM" id="SSF52096">
    <property type="entry name" value="ClpP/crotonase"/>
    <property type="match status" value="2"/>
</dbReference>
<dbReference type="GO" id="GO:0004658">
    <property type="term" value="F:propionyl-CoA carboxylase activity"/>
    <property type="evidence" value="ECO:0007669"/>
    <property type="project" value="TreeGrafter"/>
</dbReference>
<feature type="domain" description="CoA carboxyltransferase C-terminal" evidence="2">
    <location>
        <begin position="263"/>
        <end position="511"/>
    </location>
</feature>
<dbReference type="InterPro" id="IPR011763">
    <property type="entry name" value="COA_CT_C"/>
</dbReference>
<dbReference type="Gene3D" id="3.90.226.10">
    <property type="entry name" value="2-enoyl-CoA Hydratase, Chain A, domain 1"/>
    <property type="match status" value="2"/>
</dbReference>
<dbReference type="PANTHER" id="PTHR43842">
    <property type="entry name" value="PROPIONYL-COA CARBOXYLASE BETA CHAIN"/>
    <property type="match status" value="1"/>
</dbReference>
<organism evidence="3 4">
    <name type="scientific">Virgisporangium aurantiacum</name>
    <dbReference type="NCBI Taxonomy" id="175570"/>
    <lineage>
        <taxon>Bacteria</taxon>
        <taxon>Bacillati</taxon>
        <taxon>Actinomycetota</taxon>
        <taxon>Actinomycetes</taxon>
        <taxon>Micromonosporales</taxon>
        <taxon>Micromonosporaceae</taxon>
        <taxon>Virgisporangium</taxon>
    </lineage>
</organism>
<evidence type="ECO:0000313" key="3">
    <source>
        <dbReference type="EMBL" id="GIJ55333.1"/>
    </source>
</evidence>
<keyword evidence="4" id="KW-1185">Reference proteome</keyword>
<protein>
    <submittedName>
        <fullName evidence="3">Propionyl-CoA carboxylase subunit beta</fullName>
    </submittedName>
</protein>
<sequence>MEGWTDELTELARRRVLAAGLGGPAAVGRQVAKGKLTVRDRIHKLVDADSWREVGELAGRHTPDGFTATNTVFGRATIGGRRAVVVGDDFTVRGGAADPTGMAKQVYAEKMAGELQVPLIRLLDGTGGGGTVESLLDMGHTYVPYNPGWDEVVANLARIPVIAVALGPVAGLGAARLVTSHLSIMVRELSQVFIAGPAVVEAGMGERVDKETLGGWRLAAKAGTVDLVVDTEDEALDLAATLLTYLPANATERAARGEGAAVESDPMLRDAVPKDRRKPYDMRAILARVFDPDSVLEVGRYHAPSTITALARLDGWPVAVLAADPRVYGGGLTAEGSDKLTRFVDLAETFGLPVVHLVDQPGFVIGSASERNGTIRRGARAVAAIYGTTVPWASVLVRRVFGVAGAAHRPHHRHTFRVAWPSGDWGSLPIEGGVEVAFQRRFAEAGAEAAAMKAEILAKLEAVRAPARTAEVFGIEDVIDPAHTRPLLCEWADDAYASLAAARSAARNYRP</sequence>
<dbReference type="Proteomes" id="UP000612585">
    <property type="component" value="Unassembled WGS sequence"/>
</dbReference>
<dbReference type="PROSITE" id="PS50980">
    <property type="entry name" value="COA_CT_NTER"/>
    <property type="match status" value="1"/>
</dbReference>
<name>A0A8J4DZA7_9ACTN</name>
<dbReference type="InterPro" id="IPR034733">
    <property type="entry name" value="AcCoA_carboxyl_beta"/>
</dbReference>
<dbReference type="InterPro" id="IPR011762">
    <property type="entry name" value="COA_CT_N"/>
</dbReference>
<evidence type="ECO:0000259" key="1">
    <source>
        <dbReference type="PROSITE" id="PS50980"/>
    </source>
</evidence>
<dbReference type="EMBL" id="BOPG01000017">
    <property type="protein sequence ID" value="GIJ55333.1"/>
    <property type="molecule type" value="Genomic_DNA"/>
</dbReference>
<accession>A0A8J4DZA7</accession>
<dbReference type="AlphaFoldDB" id="A0A8J4DZA7"/>
<dbReference type="PROSITE" id="PS50989">
    <property type="entry name" value="COA_CT_CTER"/>
    <property type="match status" value="1"/>
</dbReference>
<dbReference type="RefSeq" id="WP_203992000.1">
    <property type="nucleotide sequence ID" value="NZ_BOPG01000017.1"/>
</dbReference>
<dbReference type="Pfam" id="PF01039">
    <property type="entry name" value="Carboxyl_trans"/>
    <property type="match status" value="1"/>
</dbReference>
<dbReference type="PANTHER" id="PTHR43842:SF2">
    <property type="entry name" value="PROPIONYL-COA CARBOXYLASE BETA CHAIN, MITOCHONDRIAL"/>
    <property type="match status" value="1"/>
</dbReference>
<evidence type="ECO:0000313" key="4">
    <source>
        <dbReference type="Proteomes" id="UP000612585"/>
    </source>
</evidence>